<name>G0QNB5_ICHMU</name>
<protein>
    <submittedName>
        <fullName evidence="12">Tubulin tyrosine ligase-like member 1, putative</fullName>
        <ecNumber evidence="12">2.4.1.69</ecNumber>
        <ecNumber evidence="12">6.3.2.25</ecNumber>
    </submittedName>
</protein>
<dbReference type="EC" id="2.4.1.69" evidence="12"/>
<sequence>MTTKKLKFKSDFDKCVILDNFAARGWIKCSEKDEDDWNIYWSTVWNTRNLFNPKSALQKDLEKENNPICTKDDNGNYIYLDFVPQTYILPGEYSLFVEEFHRQPNATWIVKPSSKSQGKGIFLLRKIQQLKKIGGGSNNNNPLQAFSLKEAYVVSRYIENPLLVGGRKFDLRMYVLVTSYRPLKVFLYQMGFGRFCNEQYTQDIAEMDNMFIHLTNVAIQKFSDKYKEKHGGKWSLQSIRYYLEMVYGYELANKCFEDIENIVIMTLKSVQNVIINDKHCFELYGYDILIDNACKPWLIEINASPSLSVTGNIDKELKSNLIRDVYQIVIPEDWNEDQNKSGANTCNLNKVGDFNLLYDELVEKKYNNNNNNNNNNNFKNKNNQNVNNNKIIWK</sequence>
<keyword evidence="6" id="KW-0547">Nucleotide-binding</keyword>
<keyword evidence="12" id="KW-0328">Glycosyltransferase</keyword>
<evidence type="ECO:0000256" key="5">
    <source>
        <dbReference type="ARBA" id="ARBA00022701"/>
    </source>
</evidence>
<organism evidence="12 13">
    <name type="scientific">Ichthyophthirius multifiliis</name>
    <name type="common">White spot disease agent</name>
    <name type="synonym">Ich</name>
    <dbReference type="NCBI Taxonomy" id="5932"/>
    <lineage>
        <taxon>Eukaryota</taxon>
        <taxon>Sar</taxon>
        <taxon>Alveolata</taxon>
        <taxon>Ciliophora</taxon>
        <taxon>Intramacronucleata</taxon>
        <taxon>Oligohymenophorea</taxon>
        <taxon>Hymenostomatida</taxon>
        <taxon>Ophryoglenina</taxon>
        <taxon>Ichthyophthirius</taxon>
    </lineage>
</organism>
<dbReference type="GO" id="GO:0005524">
    <property type="term" value="F:ATP binding"/>
    <property type="evidence" value="ECO:0007669"/>
    <property type="project" value="UniProtKB-KW"/>
</dbReference>
<dbReference type="SUPFAM" id="SSF56059">
    <property type="entry name" value="Glutathione synthetase ATP-binding domain-like"/>
    <property type="match status" value="1"/>
</dbReference>
<dbReference type="OMA" id="TQNCRYI"/>
<evidence type="ECO:0000256" key="6">
    <source>
        <dbReference type="ARBA" id="ARBA00022741"/>
    </source>
</evidence>
<proteinExistence type="inferred from homology"/>
<dbReference type="GO" id="GO:0000226">
    <property type="term" value="P:microtubule cytoskeleton organization"/>
    <property type="evidence" value="ECO:0007669"/>
    <property type="project" value="TreeGrafter"/>
</dbReference>
<dbReference type="STRING" id="857967.G0QNB5"/>
<dbReference type="GeneID" id="14909456"/>
<evidence type="ECO:0000256" key="11">
    <source>
        <dbReference type="SAM" id="MobiDB-lite"/>
    </source>
</evidence>
<reference evidence="12 13" key="1">
    <citation type="submission" date="2011-07" db="EMBL/GenBank/DDBJ databases">
        <authorList>
            <person name="Coyne R."/>
            <person name="Brami D."/>
            <person name="Johnson J."/>
            <person name="Hostetler J."/>
            <person name="Hannick L."/>
            <person name="Clark T."/>
            <person name="Cassidy-Hanley D."/>
            <person name="Inman J."/>
        </authorList>
    </citation>
    <scope>NUCLEOTIDE SEQUENCE [LARGE SCALE GENOMIC DNA]</scope>
    <source>
        <strain evidence="12 13">G5</strain>
    </source>
</reference>
<evidence type="ECO:0000256" key="10">
    <source>
        <dbReference type="ARBA" id="ARBA00023273"/>
    </source>
</evidence>
<keyword evidence="8" id="KW-0969">Cilium</keyword>
<dbReference type="GO" id="GO:0008107">
    <property type="term" value="F:galactoside 2-alpha-L-fucosyltransferase activity"/>
    <property type="evidence" value="ECO:0007669"/>
    <property type="project" value="UniProtKB-EC"/>
</dbReference>
<keyword evidence="13" id="KW-1185">Reference proteome</keyword>
<dbReference type="EMBL" id="GL983479">
    <property type="protein sequence ID" value="EGR33280.1"/>
    <property type="molecule type" value="Genomic_DNA"/>
</dbReference>
<dbReference type="FunFam" id="3.30.470.20:FF:000033">
    <property type="entry name" value="Probable tubulin polyglutamylase TTLL1"/>
    <property type="match status" value="1"/>
</dbReference>
<evidence type="ECO:0000313" key="12">
    <source>
        <dbReference type="EMBL" id="EGR33280.1"/>
    </source>
</evidence>
<dbReference type="GO" id="GO:0005874">
    <property type="term" value="C:microtubule"/>
    <property type="evidence" value="ECO:0007669"/>
    <property type="project" value="UniProtKB-KW"/>
</dbReference>
<keyword evidence="5" id="KW-0493">Microtubule</keyword>
<evidence type="ECO:0000256" key="2">
    <source>
        <dbReference type="ARBA" id="ARBA00006118"/>
    </source>
</evidence>
<evidence type="ECO:0000256" key="9">
    <source>
        <dbReference type="ARBA" id="ARBA00023212"/>
    </source>
</evidence>
<feature type="region of interest" description="Disordered" evidence="11">
    <location>
        <begin position="368"/>
        <end position="394"/>
    </location>
</feature>
<evidence type="ECO:0000256" key="8">
    <source>
        <dbReference type="ARBA" id="ARBA00023069"/>
    </source>
</evidence>
<dbReference type="Gene3D" id="3.30.470.20">
    <property type="entry name" value="ATP-grasp fold, B domain"/>
    <property type="match status" value="1"/>
</dbReference>
<evidence type="ECO:0000256" key="1">
    <source>
        <dbReference type="ARBA" id="ARBA00004120"/>
    </source>
</evidence>
<comment type="similarity">
    <text evidence="2">Belongs to the tubulin polyglutamylase family.</text>
</comment>
<dbReference type="RefSeq" id="XP_004037266.1">
    <property type="nucleotide sequence ID" value="XM_004037218.1"/>
</dbReference>
<evidence type="ECO:0000313" key="13">
    <source>
        <dbReference type="Proteomes" id="UP000008983"/>
    </source>
</evidence>
<dbReference type="EC" id="6.3.2.25" evidence="12"/>
<dbReference type="eggNOG" id="KOG2157">
    <property type="taxonomic scope" value="Eukaryota"/>
</dbReference>
<dbReference type="GO" id="GO:0004835">
    <property type="term" value="F:tubulin-tyrosine ligase activity"/>
    <property type="evidence" value="ECO:0007669"/>
    <property type="project" value="UniProtKB-EC"/>
</dbReference>
<dbReference type="InParanoid" id="G0QNB5"/>
<dbReference type="Pfam" id="PF03133">
    <property type="entry name" value="TTL"/>
    <property type="match status" value="1"/>
</dbReference>
<keyword evidence="7" id="KW-0067">ATP-binding</keyword>
<keyword evidence="12" id="KW-0808">Transferase</keyword>
<keyword evidence="10" id="KW-0966">Cell projection</keyword>
<dbReference type="GO" id="GO:0015631">
    <property type="term" value="F:tubulin binding"/>
    <property type="evidence" value="ECO:0007669"/>
    <property type="project" value="TreeGrafter"/>
</dbReference>
<evidence type="ECO:0000256" key="4">
    <source>
        <dbReference type="ARBA" id="ARBA00022598"/>
    </source>
</evidence>
<dbReference type="InterPro" id="IPR004344">
    <property type="entry name" value="TTL/TTLL_fam"/>
</dbReference>
<dbReference type="PANTHER" id="PTHR12241">
    <property type="entry name" value="TUBULIN POLYGLUTAMYLASE"/>
    <property type="match status" value="1"/>
</dbReference>
<keyword evidence="9" id="KW-0206">Cytoskeleton</keyword>
<comment type="subcellular location">
    <subcellularLocation>
        <location evidence="1">Cytoplasm</location>
        <location evidence="1">Cytoskeleton</location>
        <location evidence="1">Cilium basal body</location>
    </subcellularLocation>
</comment>
<dbReference type="AlphaFoldDB" id="G0QNB5"/>
<evidence type="ECO:0000256" key="3">
    <source>
        <dbReference type="ARBA" id="ARBA00022490"/>
    </source>
</evidence>
<dbReference type="OrthoDB" id="202825at2759"/>
<keyword evidence="3" id="KW-0963">Cytoplasm</keyword>
<evidence type="ECO:0000256" key="7">
    <source>
        <dbReference type="ARBA" id="ARBA00022840"/>
    </source>
</evidence>
<dbReference type="GO" id="GO:0036064">
    <property type="term" value="C:ciliary basal body"/>
    <property type="evidence" value="ECO:0007669"/>
    <property type="project" value="TreeGrafter"/>
</dbReference>
<dbReference type="PANTHER" id="PTHR12241:SF31">
    <property type="entry name" value="POLYGLUTAMYLASE COMPLEX SUBUNIT TTLL1"/>
    <property type="match status" value="1"/>
</dbReference>
<gene>
    <name evidence="12" type="ORF">IMG5_057030</name>
</gene>
<dbReference type="Proteomes" id="UP000008983">
    <property type="component" value="Unassembled WGS sequence"/>
</dbReference>
<dbReference type="PROSITE" id="PS51221">
    <property type="entry name" value="TTL"/>
    <property type="match status" value="1"/>
</dbReference>
<accession>G0QNB5</accession>
<dbReference type="GO" id="GO:0070740">
    <property type="term" value="F:tubulin-glutamic acid ligase activity"/>
    <property type="evidence" value="ECO:0007669"/>
    <property type="project" value="TreeGrafter"/>
</dbReference>
<keyword evidence="4 12" id="KW-0436">Ligase</keyword>